<name>A0A7C1NMB8_UNCC3</name>
<organism evidence="4">
    <name type="scientific">candidate division CPR3 bacterium</name>
    <dbReference type="NCBI Taxonomy" id="2268181"/>
    <lineage>
        <taxon>Bacteria</taxon>
        <taxon>Bacteria division CPR3</taxon>
    </lineage>
</organism>
<protein>
    <recommendedName>
        <fullName evidence="3">Peptidoglycan binding-like domain-containing protein</fullName>
    </recommendedName>
</protein>
<dbReference type="Gene3D" id="1.10.101.10">
    <property type="entry name" value="PGBD-like superfamily/PGBD"/>
    <property type="match status" value="1"/>
</dbReference>
<dbReference type="InterPro" id="IPR002477">
    <property type="entry name" value="Peptidoglycan-bd-like"/>
</dbReference>
<proteinExistence type="predicted"/>
<evidence type="ECO:0000256" key="1">
    <source>
        <dbReference type="SAM" id="Coils"/>
    </source>
</evidence>
<feature type="region of interest" description="Disordered" evidence="2">
    <location>
        <begin position="147"/>
        <end position="172"/>
    </location>
</feature>
<keyword evidence="1" id="KW-0175">Coiled coil</keyword>
<evidence type="ECO:0000259" key="3">
    <source>
        <dbReference type="Pfam" id="PF01471"/>
    </source>
</evidence>
<evidence type="ECO:0000256" key="2">
    <source>
        <dbReference type="SAM" id="MobiDB-lite"/>
    </source>
</evidence>
<dbReference type="SUPFAM" id="SSF47090">
    <property type="entry name" value="PGBD-like"/>
    <property type="match status" value="1"/>
</dbReference>
<dbReference type="Proteomes" id="UP000885695">
    <property type="component" value="Unassembled WGS sequence"/>
</dbReference>
<dbReference type="EMBL" id="DRHL01000042">
    <property type="protein sequence ID" value="HEB13503.1"/>
    <property type="molecule type" value="Genomic_DNA"/>
</dbReference>
<accession>A0A7C1NMB8</accession>
<evidence type="ECO:0000313" key="4">
    <source>
        <dbReference type="EMBL" id="HEB13503.1"/>
    </source>
</evidence>
<feature type="compositionally biased region" description="Basic and acidic residues" evidence="2">
    <location>
        <begin position="147"/>
        <end position="158"/>
    </location>
</feature>
<dbReference type="AlphaFoldDB" id="A0A7C1NMB8"/>
<dbReference type="Pfam" id="PF01471">
    <property type="entry name" value="PG_binding_1"/>
    <property type="match status" value="1"/>
</dbReference>
<sequence>MEQYLYQFIVQHHNNNMPIPTKQLKRGSKDEQVRELQRFLNQQGFMVAEAGKPGSPGNETTFFGPATERALQQFQTAQGIVSSGSPTTTGFGRLGPKTLKAVTSIGEKAPETLANVSVPYWEKKAREAEQAGDKNLAQLYRIRRPTAEGADRVKEEATGKVSPAAPVEEPEEKVIPETFKGDTEFASLPKELQDFLIGYLDILETNDAEAQKIMAEALEEARAQADPYFAEIIRVAQDELTRAITGVEASLEDKEEEIKTRIDRIKEDLTTGRGRLTIDEQAELGRQKKRFEVELEGLQETIRHRGLTFSTKRKRAEERLAAGQTDIVESTQRRFQREIQDLERRAQRGEADAIKELAIKRRVTTEGITSLVRVAEKELGTTGLPDVPTGAALGGISGTLQETRTKDIFERATALASLRNPFI</sequence>
<feature type="coiled-coil region" evidence="1">
    <location>
        <begin position="200"/>
        <end position="301"/>
    </location>
</feature>
<feature type="domain" description="Peptidoglycan binding-like" evidence="3">
    <location>
        <begin position="30"/>
        <end position="87"/>
    </location>
</feature>
<comment type="caution">
    <text evidence="4">The sequence shown here is derived from an EMBL/GenBank/DDBJ whole genome shotgun (WGS) entry which is preliminary data.</text>
</comment>
<reference evidence="4" key="1">
    <citation type="journal article" date="2020" name="mSystems">
        <title>Genome- and Community-Level Interaction Insights into Carbon Utilization and Element Cycling Functions of Hydrothermarchaeota in Hydrothermal Sediment.</title>
        <authorList>
            <person name="Zhou Z."/>
            <person name="Liu Y."/>
            <person name="Xu W."/>
            <person name="Pan J."/>
            <person name="Luo Z.H."/>
            <person name="Li M."/>
        </authorList>
    </citation>
    <scope>NUCLEOTIDE SEQUENCE [LARGE SCALE GENOMIC DNA]</scope>
    <source>
        <strain evidence="4">HyVt-369</strain>
    </source>
</reference>
<dbReference type="InterPro" id="IPR036365">
    <property type="entry name" value="PGBD-like_sf"/>
</dbReference>
<gene>
    <name evidence="4" type="ORF">ENI13_00815</name>
</gene>
<dbReference type="InterPro" id="IPR036366">
    <property type="entry name" value="PGBDSf"/>
</dbReference>